<proteinExistence type="predicted"/>
<accession>X0S823</accession>
<feature type="non-terminal residue" evidence="1">
    <location>
        <position position="1"/>
    </location>
</feature>
<comment type="caution">
    <text evidence="1">The sequence shown here is derived from an EMBL/GenBank/DDBJ whole genome shotgun (WGS) entry which is preliminary data.</text>
</comment>
<reference evidence="1" key="1">
    <citation type="journal article" date="2014" name="Front. Microbiol.">
        <title>High frequency of phylogenetically diverse reductive dehalogenase-homologous genes in deep subseafloor sedimentary metagenomes.</title>
        <authorList>
            <person name="Kawai M."/>
            <person name="Futagami T."/>
            <person name="Toyoda A."/>
            <person name="Takaki Y."/>
            <person name="Nishi S."/>
            <person name="Hori S."/>
            <person name="Arai W."/>
            <person name="Tsubouchi T."/>
            <person name="Morono Y."/>
            <person name="Uchiyama I."/>
            <person name="Ito T."/>
            <person name="Fujiyama A."/>
            <person name="Inagaki F."/>
            <person name="Takami H."/>
        </authorList>
    </citation>
    <scope>NUCLEOTIDE SEQUENCE</scope>
    <source>
        <strain evidence="1">Expedition CK06-06</strain>
    </source>
</reference>
<protein>
    <submittedName>
        <fullName evidence="1">Uncharacterized protein</fullName>
    </submittedName>
</protein>
<organism evidence="1">
    <name type="scientific">marine sediment metagenome</name>
    <dbReference type="NCBI Taxonomy" id="412755"/>
    <lineage>
        <taxon>unclassified sequences</taxon>
        <taxon>metagenomes</taxon>
        <taxon>ecological metagenomes</taxon>
    </lineage>
</organism>
<sequence length="83" mass="8834">SSYSEDKLQVAIALSDLGSPSSIDINVITTDLDNNTYDHLDSYFTISNVFGSTETRSDSSGDSGEGGTDFDIVKVTAVVTTLY</sequence>
<evidence type="ECO:0000313" key="1">
    <source>
        <dbReference type="EMBL" id="GAF77164.1"/>
    </source>
</evidence>
<dbReference type="AlphaFoldDB" id="X0S823"/>
<name>X0S823_9ZZZZ</name>
<dbReference type="EMBL" id="BARS01000426">
    <property type="protein sequence ID" value="GAF77164.1"/>
    <property type="molecule type" value="Genomic_DNA"/>
</dbReference>
<gene>
    <name evidence="1" type="ORF">S01H1_01058</name>
</gene>